<evidence type="ECO:0000313" key="2">
    <source>
        <dbReference type="Proteomes" id="UP000000763"/>
    </source>
</evidence>
<dbReference type="Proteomes" id="UP000000763">
    <property type="component" value="Chromosome 9"/>
</dbReference>
<gene>
    <name evidence="1" type="primary">P0701E06.32</name>
</gene>
<reference evidence="2" key="1">
    <citation type="journal article" date="2005" name="Nature">
        <title>The map-based sequence of the rice genome.</title>
        <authorList>
            <consortium name="International rice genome sequencing project (IRGSP)"/>
            <person name="Matsumoto T."/>
            <person name="Wu J."/>
            <person name="Kanamori H."/>
            <person name="Katayose Y."/>
            <person name="Fujisawa M."/>
            <person name="Namiki N."/>
            <person name="Mizuno H."/>
            <person name="Yamamoto K."/>
            <person name="Antonio B.A."/>
            <person name="Baba T."/>
            <person name="Sakata K."/>
            <person name="Nagamura Y."/>
            <person name="Aoki H."/>
            <person name="Arikawa K."/>
            <person name="Arita K."/>
            <person name="Bito T."/>
            <person name="Chiden Y."/>
            <person name="Fujitsuka N."/>
            <person name="Fukunaka R."/>
            <person name="Hamada M."/>
            <person name="Harada C."/>
            <person name="Hayashi A."/>
            <person name="Hijishita S."/>
            <person name="Honda M."/>
            <person name="Hosokawa S."/>
            <person name="Ichikawa Y."/>
            <person name="Idonuma A."/>
            <person name="Iijima M."/>
            <person name="Ikeda M."/>
            <person name="Ikeno M."/>
            <person name="Ito K."/>
            <person name="Ito S."/>
            <person name="Ito T."/>
            <person name="Ito Y."/>
            <person name="Ito Y."/>
            <person name="Iwabuchi A."/>
            <person name="Kamiya K."/>
            <person name="Karasawa W."/>
            <person name="Kurita K."/>
            <person name="Katagiri S."/>
            <person name="Kikuta A."/>
            <person name="Kobayashi H."/>
            <person name="Kobayashi N."/>
            <person name="Machita K."/>
            <person name="Maehara T."/>
            <person name="Masukawa M."/>
            <person name="Mizubayashi T."/>
            <person name="Mukai Y."/>
            <person name="Nagasaki H."/>
            <person name="Nagata Y."/>
            <person name="Naito S."/>
            <person name="Nakashima M."/>
            <person name="Nakama Y."/>
            <person name="Nakamichi Y."/>
            <person name="Nakamura M."/>
            <person name="Meguro A."/>
            <person name="Negishi M."/>
            <person name="Ohta I."/>
            <person name="Ohta T."/>
            <person name="Okamoto M."/>
            <person name="Ono N."/>
            <person name="Saji S."/>
            <person name="Sakaguchi M."/>
            <person name="Sakai K."/>
            <person name="Shibata M."/>
            <person name="Shimokawa T."/>
            <person name="Song J."/>
            <person name="Takazaki Y."/>
            <person name="Terasawa K."/>
            <person name="Tsugane M."/>
            <person name="Tsuji K."/>
            <person name="Ueda S."/>
            <person name="Waki K."/>
            <person name="Yamagata H."/>
            <person name="Yamamoto M."/>
            <person name="Yamamoto S."/>
            <person name="Yamane H."/>
            <person name="Yoshiki S."/>
            <person name="Yoshihara R."/>
            <person name="Yukawa K."/>
            <person name="Zhong H."/>
            <person name="Yano M."/>
            <person name="Yuan Q."/>
            <person name="Ouyang S."/>
            <person name="Liu J."/>
            <person name="Jones K.M."/>
            <person name="Gansberger K."/>
            <person name="Moffat K."/>
            <person name="Hill J."/>
            <person name="Bera J."/>
            <person name="Fadrosh D."/>
            <person name="Jin S."/>
            <person name="Johri S."/>
            <person name="Kim M."/>
            <person name="Overton L."/>
            <person name="Reardon M."/>
            <person name="Tsitrin T."/>
            <person name="Vuong H."/>
            <person name="Weaver B."/>
            <person name="Ciecko A."/>
            <person name="Tallon L."/>
            <person name="Jackson J."/>
            <person name="Pai G."/>
            <person name="Aken S.V."/>
            <person name="Utterback T."/>
            <person name="Reidmuller S."/>
            <person name="Feldblyum T."/>
            <person name="Hsiao J."/>
            <person name="Zismann V."/>
            <person name="Iobst S."/>
            <person name="de Vazeille A.R."/>
            <person name="Buell C.R."/>
            <person name="Ying K."/>
            <person name="Li Y."/>
            <person name="Lu T."/>
            <person name="Huang Y."/>
            <person name="Zhao Q."/>
            <person name="Feng Q."/>
            <person name="Zhang L."/>
            <person name="Zhu J."/>
            <person name="Weng Q."/>
            <person name="Mu J."/>
            <person name="Lu Y."/>
            <person name="Fan D."/>
            <person name="Liu Y."/>
            <person name="Guan J."/>
            <person name="Zhang Y."/>
            <person name="Yu S."/>
            <person name="Liu X."/>
            <person name="Zhang Y."/>
            <person name="Hong G."/>
            <person name="Han B."/>
            <person name="Choisne N."/>
            <person name="Demange N."/>
            <person name="Orjeda G."/>
            <person name="Samain S."/>
            <person name="Cattolico L."/>
            <person name="Pelletier E."/>
            <person name="Couloux A."/>
            <person name="Segurens B."/>
            <person name="Wincker P."/>
            <person name="D'Hont A."/>
            <person name="Scarpelli C."/>
            <person name="Weissenbach J."/>
            <person name="Salanoubat M."/>
            <person name="Quetier F."/>
            <person name="Yu Y."/>
            <person name="Kim H.R."/>
            <person name="Rambo T."/>
            <person name="Currie J."/>
            <person name="Collura K."/>
            <person name="Luo M."/>
            <person name="Yang T."/>
            <person name="Ammiraju J.S.S."/>
            <person name="Engler F."/>
            <person name="Soderlund C."/>
            <person name="Wing R.A."/>
            <person name="Palmer L.E."/>
            <person name="de la Bastide M."/>
            <person name="Spiegel L."/>
            <person name="Nascimento L."/>
            <person name="Zutavern T."/>
            <person name="O'Shaughnessy A."/>
            <person name="Dike S."/>
            <person name="Dedhia N."/>
            <person name="Preston R."/>
            <person name="Balija V."/>
            <person name="McCombie W.R."/>
            <person name="Chow T."/>
            <person name="Chen H."/>
            <person name="Chung M."/>
            <person name="Chen C."/>
            <person name="Shaw J."/>
            <person name="Wu H."/>
            <person name="Hsiao K."/>
            <person name="Chao Y."/>
            <person name="Chu M."/>
            <person name="Cheng C."/>
            <person name="Hour A."/>
            <person name="Lee P."/>
            <person name="Lin S."/>
            <person name="Lin Y."/>
            <person name="Liou J."/>
            <person name="Liu S."/>
            <person name="Hsing Y."/>
            <person name="Raghuvanshi S."/>
            <person name="Mohanty A."/>
            <person name="Bharti A.K."/>
            <person name="Gaur A."/>
            <person name="Gupta V."/>
            <person name="Kumar D."/>
            <person name="Ravi V."/>
            <person name="Vij S."/>
            <person name="Kapur A."/>
            <person name="Khurana P."/>
            <person name="Khurana P."/>
            <person name="Khurana J.P."/>
            <person name="Tyagi A.K."/>
            <person name="Gaikwad K."/>
            <person name="Singh A."/>
            <person name="Dalal V."/>
            <person name="Srivastava S."/>
            <person name="Dixit A."/>
            <person name="Pal A.K."/>
            <person name="Ghazi I.A."/>
            <person name="Yadav M."/>
            <person name="Pandit A."/>
            <person name="Bhargava A."/>
            <person name="Sureshbabu K."/>
            <person name="Batra K."/>
            <person name="Sharma T.R."/>
            <person name="Mohapatra T."/>
            <person name="Singh N.K."/>
            <person name="Messing J."/>
            <person name="Nelson A.B."/>
            <person name="Fuks G."/>
            <person name="Kavchok S."/>
            <person name="Keizer G."/>
            <person name="Linton E."/>
            <person name="Llaca V."/>
            <person name="Song R."/>
            <person name="Tanyolac B."/>
            <person name="Young S."/>
            <person name="Ho-Il K."/>
            <person name="Hahn J.H."/>
            <person name="Sangsakoo G."/>
            <person name="Vanavichit A."/>
            <person name="de Mattos Luiz.A.T."/>
            <person name="Zimmer P.D."/>
            <person name="Malone G."/>
            <person name="Dellagostin O."/>
            <person name="de Oliveira A.C."/>
            <person name="Bevan M."/>
            <person name="Bancroft I."/>
            <person name="Minx P."/>
            <person name="Cordum H."/>
            <person name="Wilson R."/>
            <person name="Cheng Z."/>
            <person name="Jin W."/>
            <person name="Jiang J."/>
            <person name="Leong S.A."/>
            <person name="Iwama H."/>
            <person name="Gojobori T."/>
            <person name="Itoh T."/>
            <person name="Niimura Y."/>
            <person name="Fujii Y."/>
            <person name="Habara T."/>
            <person name="Sakai H."/>
            <person name="Sato Y."/>
            <person name="Wilson G."/>
            <person name="Kumar K."/>
            <person name="McCouch S."/>
            <person name="Juretic N."/>
            <person name="Hoen D."/>
            <person name="Wright S."/>
            <person name="Bruskiewich R."/>
            <person name="Bureau T."/>
            <person name="Miyao A."/>
            <person name="Hirochika H."/>
            <person name="Nishikawa T."/>
            <person name="Kadowaki K."/>
            <person name="Sugiura M."/>
            <person name="Burr B."/>
            <person name="Sasaki T."/>
        </authorList>
    </citation>
    <scope>NUCLEOTIDE SEQUENCE [LARGE SCALE GENOMIC DNA]</scope>
    <source>
        <strain evidence="2">cv. Nipponbare</strain>
    </source>
</reference>
<protein>
    <submittedName>
        <fullName evidence="1">Uncharacterized protein</fullName>
    </submittedName>
</protein>
<organism evidence="1 2">
    <name type="scientific">Oryza sativa subsp. japonica</name>
    <name type="common">Rice</name>
    <dbReference type="NCBI Taxonomy" id="39947"/>
    <lineage>
        <taxon>Eukaryota</taxon>
        <taxon>Viridiplantae</taxon>
        <taxon>Streptophyta</taxon>
        <taxon>Embryophyta</taxon>
        <taxon>Tracheophyta</taxon>
        <taxon>Spermatophyta</taxon>
        <taxon>Magnoliopsida</taxon>
        <taxon>Liliopsida</taxon>
        <taxon>Poales</taxon>
        <taxon>Poaceae</taxon>
        <taxon>BOP clade</taxon>
        <taxon>Oryzoideae</taxon>
        <taxon>Oryzeae</taxon>
        <taxon>Oryzinae</taxon>
        <taxon>Oryza</taxon>
        <taxon>Oryza sativa</taxon>
    </lineage>
</organism>
<dbReference type="AlphaFoldDB" id="Q6H5H2"/>
<name>Q6H5H2_ORYSJ</name>
<evidence type="ECO:0000313" key="1">
    <source>
        <dbReference type="EMBL" id="BAD26027.1"/>
    </source>
</evidence>
<accession>Q6H5H2</accession>
<proteinExistence type="predicted"/>
<dbReference type="EMBL" id="AP005594">
    <property type="protein sequence ID" value="BAD26027.1"/>
    <property type="molecule type" value="Genomic_DNA"/>
</dbReference>
<sequence length="53" mass="6015">MDKKNNKVAFELFSLFFVEQKRRLPAYASANVIDIVVQYDGTNNIAANPLALR</sequence>
<reference evidence="2" key="2">
    <citation type="journal article" date="2008" name="Nucleic Acids Res.">
        <title>The rice annotation project database (RAP-DB): 2008 update.</title>
        <authorList>
            <consortium name="The rice annotation project (RAP)"/>
        </authorList>
    </citation>
    <scope>GENOME REANNOTATION</scope>
    <source>
        <strain evidence="2">cv. Nipponbare</strain>
    </source>
</reference>